<protein>
    <submittedName>
        <fullName evidence="1">Uncharacterized protein</fullName>
    </submittedName>
</protein>
<dbReference type="EMBL" id="QRIC01000022">
    <property type="protein sequence ID" value="RHG24694.1"/>
    <property type="molecule type" value="Genomic_DNA"/>
</dbReference>
<reference evidence="1 2" key="1">
    <citation type="submission" date="2018-08" db="EMBL/GenBank/DDBJ databases">
        <title>A genome reference for cultivated species of the human gut microbiota.</title>
        <authorList>
            <person name="Zou Y."/>
            <person name="Xue W."/>
            <person name="Luo G."/>
        </authorList>
    </citation>
    <scope>NUCLEOTIDE SEQUENCE [LARGE SCALE GENOMIC DNA]</scope>
    <source>
        <strain evidence="1 2">AM22-22</strain>
    </source>
</reference>
<comment type="caution">
    <text evidence="1">The sequence shown here is derived from an EMBL/GenBank/DDBJ whole genome shotgun (WGS) entry which is preliminary data.</text>
</comment>
<name>A0A414STE1_9FIRM</name>
<gene>
    <name evidence="1" type="ORF">DW265_10010</name>
</gene>
<keyword evidence="2" id="KW-1185">Reference proteome</keyword>
<accession>A0A414STE1</accession>
<evidence type="ECO:0000313" key="2">
    <source>
        <dbReference type="Proteomes" id="UP000284095"/>
    </source>
</evidence>
<organism evidence="1 2">
    <name type="scientific">Dorea longicatena</name>
    <dbReference type="NCBI Taxonomy" id="88431"/>
    <lineage>
        <taxon>Bacteria</taxon>
        <taxon>Bacillati</taxon>
        <taxon>Bacillota</taxon>
        <taxon>Clostridia</taxon>
        <taxon>Lachnospirales</taxon>
        <taxon>Lachnospiraceae</taxon>
        <taxon>Dorea</taxon>
    </lineage>
</organism>
<dbReference type="RefSeq" id="WP_118225186.1">
    <property type="nucleotide sequence ID" value="NZ_QRIC01000022.1"/>
</dbReference>
<proteinExistence type="predicted"/>
<evidence type="ECO:0000313" key="1">
    <source>
        <dbReference type="EMBL" id="RHG24694.1"/>
    </source>
</evidence>
<dbReference type="AlphaFoldDB" id="A0A414STE1"/>
<dbReference type="Proteomes" id="UP000284095">
    <property type="component" value="Unassembled WGS sequence"/>
</dbReference>
<sequence length="68" mass="7977">MESRERMEQMMEEQYNKGITVGMKLMMEKLRMAADNGTPIEIDGRAWYLKSDVENLRDIFEDMENGGL</sequence>